<dbReference type="EMBL" id="AMZH03001026">
    <property type="protein sequence ID" value="RRT80943.1"/>
    <property type="molecule type" value="Genomic_DNA"/>
</dbReference>
<dbReference type="GO" id="GO:0003856">
    <property type="term" value="F:3-dehydroquinate synthase activity"/>
    <property type="evidence" value="ECO:0007669"/>
    <property type="project" value="InterPro"/>
</dbReference>
<dbReference type="PANTHER" id="PTHR33563:SF1">
    <property type="entry name" value="3-DEHYDROQUINATE SYNTHASE"/>
    <property type="match status" value="1"/>
</dbReference>
<name>A0A427AXG6_ENSVE</name>
<accession>A0A427AXG6</accession>
<dbReference type="GO" id="GO:0008652">
    <property type="term" value="P:amino acid biosynthetic process"/>
    <property type="evidence" value="ECO:0007669"/>
    <property type="project" value="UniProtKB-KW"/>
</dbReference>
<evidence type="ECO:0000313" key="3">
    <source>
        <dbReference type="EMBL" id="RRT80943.1"/>
    </source>
</evidence>
<keyword evidence="1" id="KW-0028">Amino-acid biosynthesis</keyword>
<evidence type="ECO:0000256" key="2">
    <source>
        <dbReference type="ARBA" id="ARBA00023141"/>
    </source>
</evidence>
<dbReference type="GO" id="GO:0016491">
    <property type="term" value="F:oxidoreductase activity"/>
    <property type="evidence" value="ECO:0007669"/>
    <property type="project" value="InterPro"/>
</dbReference>
<dbReference type="AlphaFoldDB" id="A0A427AXG6"/>
<dbReference type="GO" id="GO:0009073">
    <property type="term" value="P:aromatic amino acid family biosynthetic process"/>
    <property type="evidence" value="ECO:0007669"/>
    <property type="project" value="UniProtKB-KW"/>
</dbReference>
<keyword evidence="2" id="KW-0057">Aromatic amino acid biosynthesis</keyword>
<dbReference type="InterPro" id="IPR002812">
    <property type="entry name" value="DHQS"/>
</dbReference>
<proteinExistence type="predicted"/>
<reference evidence="3 4" key="1">
    <citation type="journal article" date="2014" name="Agronomy (Basel)">
        <title>A Draft Genome Sequence for Ensete ventricosum, the Drought-Tolerant Tree Against Hunger.</title>
        <authorList>
            <person name="Harrison J."/>
            <person name="Moore K.A."/>
            <person name="Paszkiewicz K."/>
            <person name="Jones T."/>
            <person name="Grant M."/>
            <person name="Ambacheew D."/>
            <person name="Muzemil S."/>
            <person name="Studholme D.J."/>
        </authorList>
    </citation>
    <scope>NUCLEOTIDE SEQUENCE [LARGE SCALE GENOMIC DNA]</scope>
</reference>
<comment type="caution">
    <text evidence="3">The sequence shown here is derived from an EMBL/GenBank/DDBJ whole genome shotgun (WGS) entry which is preliminary data.</text>
</comment>
<evidence type="ECO:0000256" key="1">
    <source>
        <dbReference type="ARBA" id="ARBA00022605"/>
    </source>
</evidence>
<gene>
    <name evidence="3" type="ORF">B296_00010269</name>
</gene>
<protein>
    <submittedName>
        <fullName evidence="3">Uncharacterized protein</fullName>
    </submittedName>
</protein>
<evidence type="ECO:0000313" key="4">
    <source>
        <dbReference type="Proteomes" id="UP000287651"/>
    </source>
</evidence>
<dbReference type="Proteomes" id="UP000287651">
    <property type="component" value="Unassembled WGS sequence"/>
</dbReference>
<dbReference type="PANTHER" id="PTHR33563">
    <property type="match status" value="1"/>
</dbReference>
<organism evidence="3 4">
    <name type="scientific">Ensete ventricosum</name>
    <name type="common">Abyssinian banana</name>
    <name type="synonym">Musa ensete</name>
    <dbReference type="NCBI Taxonomy" id="4639"/>
    <lineage>
        <taxon>Eukaryota</taxon>
        <taxon>Viridiplantae</taxon>
        <taxon>Streptophyta</taxon>
        <taxon>Embryophyta</taxon>
        <taxon>Tracheophyta</taxon>
        <taxon>Spermatophyta</taxon>
        <taxon>Magnoliopsida</taxon>
        <taxon>Liliopsida</taxon>
        <taxon>Zingiberales</taxon>
        <taxon>Musaceae</taxon>
        <taxon>Ensete</taxon>
    </lineage>
</organism>
<sequence>MAFRSLPAEISKPTASPLPLRGTGTPLPLEIVSSSEVSLKDRLFLLELRRSKLVWVWTESRQVMTAAVERGWNTFLFRSEPRSNDLANEWSCELLINAQVSLSSESKLGFDLQNCVVSDHWSGNSSDLFLDL</sequence>